<dbReference type="Pfam" id="PF11834">
    <property type="entry name" value="KHA"/>
    <property type="match status" value="1"/>
</dbReference>
<evidence type="ECO:0000259" key="2">
    <source>
        <dbReference type="PROSITE" id="PS50309"/>
    </source>
</evidence>
<feature type="domain" description="KHA" evidence="3">
    <location>
        <begin position="3"/>
        <end position="82"/>
    </location>
</feature>
<dbReference type="GO" id="GO:0035556">
    <property type="term" value="P:intracellular signal transduction"/>
    <property type="evidence" value="ECO:0007669"/>
    <property type="project" value="InterPro"/>
</dbReference>
<dbReference type="FunFam" id="2.160.20.80:FF:000002">
    <property type="entry name" value="Potassium channel tetramerization domain-containing 9a"/>
    <property type="match status" value="1"/>
</dbReference>
<dbReference type="PANTHER" id="PTHR14136">
    <property type="entry name" value="BTB_POZ DOMAIN-CONTAINING PROTEIN KCTD9"/>
    <property type="match status" value="1"/>
</dbReference>
<dbReference type="EMBL" id="KK852458">
    <property type="protein sequence ID" value="KDR23553.1"/>
    <property type="molecule type" value="Genomic_DNA"/>
</dbReference>
<dbReference type="Gene3D" id="2.160.20.80">
    <property type="entry name" value="E3 ubiquitin-protein ligase SopA"/>
    <property type="match status" value="1"/>
</dbReference>
<dbReference type="Proteomes" id="UP000027135">
    <property type="component" value="Unassembled WGS sequence"/>
</dbReference>
<dbReference type="InterPro" id="IPR000210">
    <property type="entry name" value="BTB/POZ_dom"/>
</dbReference>
<proteinExistence type="predicted"/>
<evidence type="ECO:0000313" key="4">
    <source>
        <dbReference type="EMBL" id="KDR23553.1"/>
    </source>
</evidence>
<dbReference type="Gene3D" id="6.10.140.750">
    <property type="match status" value="1"/>
</dbReference>
<dbReference type="PROSITE" id="PS51490">
    <property type="entry name" value="KHA"/>
    <property type="match status" value="1"/>
</dbReference>
<dbReference type="InterPro" id="IPR011333">
    <property type="entry name" value="SKP1/BTB/POZ_sf"/>
</dbReference>
<dbReference type="Pfam" id="PF02214">
    <property type="entry name" value="BTB_2"/>
    <property type="match status" value="1"/>
</dbReference>
<sequence length="411" mass="45039">MKRVILFRNGTEVDGKVLLVTHSLEELLSSASTKFGIVAKRLFTAQGGEIDDLKLIRDDDILYVAESESFIPVGSTIRSFPCMNSQSASLVTPNDSSTPLCSKLNTEWVTLNVGGKYFTTSRSTLMTKEPMSMLARMFAEGDNGFIMTPSNVDRNGAYLIDRSPTYFEPILNYLRNGQLIFDNNVNPEGILEEARFFGIESLVPQLESLIQSSQRSRDNVPLTRRDVVNALILTPYTAELRFQGVNLAGSDLSRLDLRNINFKYACLHGCRMVGANLSWCCLERADLSHAQLEGAQLLGVKMLCANLEGANLRGCNFEDPAGSRANMEGVNLKGANLEGSNMAGVNLRVATLKNANLQNCDLRAAVLAGADLENCDLSGSDLHEANLRGANLKDAAFELMLTPLHMSQTIR</sequence>
<dbReference type="SMART" id="SM00225">
    <property type="entry name" value="BTB"/>
    <property type="match status" value="1"/>
</dbReference>
<evidence type="ECO:0000313" key="5">
    <source>
        <dbReference type="Proteomes" id="UP000027135"/>
    </source>
</evidence>
<dbReference type="InterPro" id="IPR051082">
    <property type="entry name" value="Pentapeptide-BTB/POZ_domain"/>
</dbReference>
<dbReference type="SUPFAM" id="SSF141571">
    <property type="entry name" value="Pentapeptide repeat-like"/>
    <property type="match status" value="1"/>
</dbReference>
<dbReference type="InParanoid" id="A0A067RKL2"/>
<organism evidence="4 5">
    <name type="scientific">Zootermopsis nevadensis</name>
    <name type="common">Dampwood termite</name>
    <dbReference type="NCBI Taxonomy" id="136037"/>
    <lineage>
        <taxon>Eukaryota</taxon>
        <taxon>Metazoa</taxon>
        <taxon>Ecdysozoa</taxon>
        <taxon>Arthropoda</taxon>
        <taxon>Hexapoda</taxon>
        <taxon>Insecta</taxon>
        <taxon>Pterygota</taxon>
        <taxon>Neoptera</taxon>
        <taxon>Polyneoptera</taxon>
        <taxon>Dictyoptera</taxon>
        <taxon>Blattodea</taxon>
        <taxon>Blattoidea</taxon>
        <taxon>Termitoidae</taxon>
        <taxon>Termopsidae</taxon>
        <taxon>Zootermopsis</taxon>
    </lineage>
</organism>
<dbReference type="AlphaFoldDB" id="A0A067RKL2"/>
<dbReference type="SUPFAM" id="SSF89837">
    <property type="entry name" value="Doublecortin (DC)"/>
    <property type="match status" value="1"/>
</dbReference>
<accession>A0A067RKL2</accession>
<reference evidence="4 5" key="1">
    <citation type="journal article" date="2014" name="Nat. Commun.">
        <title>Molecular traces of alternative social organization in a termite genome.</title>
        <authorList>
            <person name="Terrapon N."/>
            <person name="Li C."/>
            <person name="Robertson H.M."/>
            <person name="Ji L."/>
            <person name="Meng X."/>
            <person name="Booth W."/>
            <person name="Chen Z."/>
            <person name="Childers C.P."/>
            <person name="Glastad K.M."/>
            <person name="Gokhale K."/>
            <person name="Gowin J."/>
            <person name="Gronenberg W."/>
            <person name="Hermansen R.A."/>
            <person name="Hu H."/>
            <person name="Hunt B.G."/>
            <person name="Huylmans A.K."/>
            <person name="Khalil S.M."/>
            <person name="Mitchell R.D."/>
            <person name="Munoz-Torres M.C."/>
            <person name="Mustard J.A."/>
            <person name="Pan H."/>
            <person name="Reese J.T."/>
            <person name="Scharf M.E."/>
            <person name="Sun F."/>
            <person name="Vogel H."/>
            <person name="Xiao J."/>
            <person name="Yang W."/>
            <person name="Yang Z."/>
            <person name="Yang Z."/>
            <person name="Zhou J."/>
            <person name="Zhu J."/>
            <person name="Brent C.S."/>
            <person name="Elsik C.G."/>
            <person name="Goodisman M.A."/>
            <person name="Liberles D.A."/>
            <person name="Roe R.M."/>
            <person name="Vargo E.L."/>
            <person name="Vilcinskas A."/>
            <person name="Wang J."/>
            <person name="Bornberg-Bauer E."/>
            <person name="Korb J."/>
            <person name="Zhang G."/>
            <person name="Liebig J."/>
        </authorList>
    </citation>
    <scope>NUCLEOTIDE SEQUENCE [LARGE SCALE GENOMIC DNA]</scope>
    <source>
        <tissue evidence="4">Whole organism</tissue>
    </source>
</reference>
<dbReference type="InterPro" id="IPR003533">
    <property type="entry name" value="Doublecortin_dom"/>
</dbReference>
<dbReference type="InterPro" id="IPR001646">
    <property type="entry name" value="5peptide_repeat"/>
</dbReference>
<dbReference type="InterPro" id="IPR003131">
    <property type="entry name" value="T1-type_BTB"/>
</dbReference>
<dbReference type="OMA" id="YACIKNA"/>
<evidence type="ECO:0000259" key="1">
    <source>
        <dbReference type="PROSITE" id="PS50097"/>
    </source>
</evidence>
<dbReference type="GO" id="GO:0051260">
    <property type="term" value="P:protein homooligomerization"/>
    <property type="evidence" value="ECO:0007669"/>
    <property type="project" value="InterPro"/>
</dbReference>
<dbReference type="eggNOG" id="KOG1665">
    <property type="taxonomic scope" value="Eukaryota"/>
</dbReference>
<dbReference type="InterPro" id="IPR036572">
    <property type="entry name" value="Doublecortin_dom_sf"/>
</dbReference>
<dbReference type="Pfam" id="PF00805">
    <property type="entry name" value="Pentapeptide"/>
    <property type="match status" value="3"/>
</dbReference>
<name>A0A067RKL2_ZOONE</name>
<dbReference type="STRING" id="136037.A0A067RKL2"/>
<dbReference type="InterPro" id="IPR021789">
    <property type="entry name" value="KHA_dom"/>
</dbReference>
<gene>
    <name evidence="4" type="ORF">L798_12375</name>
</gene>
<dbReference type="CDD" id="cd17073">
    <property type="entry name" value="KHA"/>
    <property type="match status" value="1"/>
</dbReference>
<dbReference type="Gene3D" id="3.10.20.230">
    <property type="entry name" value="Doublecortin domain"/>
    <property type="match status" value="1"/>
</dbReference>
<feature type="domain" description="Doublecortin" evidence="2">
    <location>
        <begin position="24"/>
        <end position="76"/>
    </location>
</feature>
<feature type="domain" description="BTB" evidence="1">
    <location>
        <begin position="107"/>
        <end position="183"/>
    </location>
</feature>
<dbReference type="Gene3D" id="3.30.710.10">
    <property type="entry name" value="Potassium Channel Kv1.1, Chain A"/>
    <property type="match status" value="1"/>
</dbReference>
<dbReference type="SUPFAM" id="SSF54695">
    <property type="entry name" value="POZ domain"/>
    <property type="match status" value="1"/>
</dbReference>
<keyword evidence="5" id="KW-1185">Reference proteome</keyword>
<dbReference type="PROSITE" id="PS50097">
    <property type="entry name" value="BTB"/>
    <property type="match status" value="1"/>
</dbReference>
<dbReference type="PANTHER" id="PTHR14136:SF17">
    <property type="entry name" value="BTB_POZ DOMAIN-CONTAINING PROTEIN KCTD9"/>
    <property type="match status" value="1"/>
</dbReference>
<protein>
    <submittedName>
        <fullName evidence="4">BTB/POZ domain-containing protein KCTD9</fullName>
    </submittedName>
</protein>
<dbReference type="PROSITE" id="PS50309">
    <property type="entry name" value="DC"/>
    <property type="match status" value="1"/>
</dbReference>
<dbReference type="CDD" id="cd18368">
    <property type="entry name" value="BTB_POZ_KCTD9"/>
    <property type="match status" value="1"/>
</dbReference>
<evidence type="ECO:0000259" key="3">
    <source>
        <dbReference type="PROSITE" id="PS51490"/>
    </source>
</evidence>